<evidence type="ECO:0000313" key="1">
    <source>
        <dbReference type="EMBL" id="EHH00570.1"/>
    </source>
</evidence>
<dbReference type="HOGENOM" id="CLU_3313970_0_0_10"/>
<reference evidence="1 2" key="1">
    <citation type="submission" date="2011-03" db="EMBL/GenBank/DDBJ databases">
        <authorList>
            <person name="Weinstock G."/>
            <person name="Sodergren E."/>
            <person name="Clifton S."/>
            <person name="Fulton L."/>
            <person name="Fulton B."/>
            <person name="Courtney L."/>
            <person name="Fronick C."/>
            <person name="Harrison M."/>
            <person name="Strong C."/>
            <person name="Farmer C."/>
            <person name="Delahaunty K."/>
            <person name="Markovic C."/>
            <person name="Hall O."/>
            <person name="Minx P."/>
            <person name="Tomlinson C."/>
            <person name="Mitreva M."/>
            <person name="Hou S."/>
            <person name="Chen J."/>
            <person name="Wollam A."/>
            <person name="Pepin K.H."/>
            <person name="Johnson M."/>
            <person name="Bhonagiri V."/>
            <person name="Zhang X."/>
            <person name="Suruliraj S."/>
            <person name="Warren W."/>
            <person name="Chinwalla A."/>
            <person name="Mardis E.R."/>
            <person name="Wilson R.K."/>
        </authorList>
    </citation>
    <scope>NUCLEOTIDE SEQUENCE [LARGE SCALE GENOMIC DNA]</scope>
    <source>
        <strain evidence="1 2">YIT 11840</strain>
    </source>
</reference>
<proteinExistence type="predicted"/>
<protein>
    <submittedName>
        <fullName evidence="1">Uncharacterized protein</fullName>
    </submittedName>
</protein>
<evidence type="ECO:0000313" key="2">
    <source>
        <dbReference type="Proteomes" id="UP000003598"/>
    </source>
</evidence>
<comment type="caution">
    <text evidence="1">The sequence shown here is derived from an EMBL/GenBank/DDBJ whole genome shotgun (WGS) entry which is preliminary data.</text>
</comment>
<dbReference type="Proteomes" id="UP000003598">
    <property type="component" value="Unassembled WGS sequence"/>
</dbReference>
<keyword evidence="2" id="KW-1185">Reference proteome</keyword>
<dbReference type="STRING" id="762968.HMPREF9441_01807"/>
<name>G5SR17_9BACT</name>
<gene>
    <name evidence="1" type="ORF">HMPREF9441_01807</name>
</gene>
<dbReference type="EMBL" id="AFFY01000022">
    <property type="protein sequence ID" value="EHH00570.1"/>
    <property type="molecule type" value="Genomic_DNA"/>
</dbReference>
<dbReference type="AlphaFoldDB" id="G5SR17"/>
<accession>G5SR17</accession>
<organism evidence="1 2">
    <name type="scientific">Paraprevotella clara YIT 11840</name>
    <dbReference type="NCBI Taxonomy" id="762968"/>
    <lineage>
        <taxon>Bacteria</taxon>
        <taxon>Pseudomonadati</taxon>
        <taxon>Bacteroidota</taxon>
        <taxon>Bacteroidia</taxon>
        <taxon>Bacteroidales</taxon>
        <taxon>Prevotellaceae</taxon>
        <taxon>Paraprevotella</taxon>
    </lineage>
</organism>
<sequence length="39" mass="4597">MNIYRIIMNKRNNFAYLCNPNHCLLLFQTLSSDSASIYN</sequence>